<evidence type="ECO:0000313" key="2">
    <source>
        <dbReference type="EMBL" id="WQJ53747.1"/>
    </source>
</evidence>
<dbReference type="EMBL" id="OR769223">
    <property type="protein sequence ID" value="WQJ53747.1"/>
    <property type="molecule type" value="Genomic_DNA"/>
</dbReference>
<evidence type="ECO:0000313" key="3">
    <source>
        <dbReference type="Proteomes" id="UP001358193"/>
    </source>
</evidence>
<reference evidence="2 3" key="1">
    <citation type="submission" date="2023-11" db="EMBL/GenBank/DDBJ databases">
        <authorList>
            <person name="Cook R."/>
            <person name="Crisci M."/>
            <person name="Pye H."/>
            <person name="Adriaenssens E."/>
            <person name="Santini J."/>
        </authorList>
    </citation>
    <scope>NUCLEOTIDE SEQUENCE [LARGE SCALE GENOMIC DNA]</scope>
    <source>
        <strain evidence="2">Lak_Megaphage_Sonny</strain>
    </source>
</reference>
<dbReference type="Proteomes" id="UP001358193">
    <property type="component" value="Segment"/>
</dbReference>
<protein>
    <submittedName>
        <fullName evidence="2">Uncharacterized protein</fullName>
    </submittedName>
</protein>
<feature type="transmembrane region" description="Helical" evidence="1">
    <location>
        <begin position="6"/>
        <end position="27"/>
    </location>
</feature>
<evidence type="ECO:0000256" key="1">
    <source>
        <dbReference type="SAM" id="Phobius"/>
    </source>
</evidence>
<organism evidence="2 3">
    <name type="scientific">phage Lak_Megaphage_Sonny</name>
    <dbReference type="NCBI Taxonomy" id="3109229"/>
    <lineage>
        <taxon>Viruses</taxon>
        <taxon>Duplodnaviria</taxon>
        <taxon>Heunggongvirae</taxon>
        <taxon>Uroviricota</taxon>
        <taxon>Caudoviricetes</taxon>
        <taxon>Caudoviricetes code 15 clade</taxon>
    </lineage>
</organism>
<name>A0ABZ0Z5J4_9CAUD</name>
<keyword evidence="1" id="KW-0812">Transmembrane</keyword>
<keyword evidence="1" id="KW-1133">Transmembrane helix</keyword>
<accession>A0ABZ0Z5J4</accession>
<proteinExistence type="predicted"/>
<sequence length="59" mass="6872">MKKYFWYPVAAIACILAIPVLPVILINKDKWNKLGEKIDNAFGFKSPYTRNKENRESNN</sequence>
<keyword evidence="1" id="KW-0472">Membrane</keyword>
<keyword evidence="3" id="KW-1185">Reference proteome</keyword>